<comment type="caution">
    <text evidence="2">The sequence shown here is derived from an EMBL/GenBank/DDBJ whole genome shotgun (WGS) entry which is preliminary data.</text>
</comment>
<proteinExistence type="predicted"/>
<accession>A0A418ZTV6</accession>
<dbReference type="Proteomes" id="UP000283587">
    <property type="component" value="Unassembled WGS sequence"/>
</dbReference>
<reference evidence="3" key="1">
    <citation type="submission" date="2018-09" db="EMBL/GenBank/DDBJ databases">
        <title>Paracoccus onubensis nov. sp. a moderate halophilic bacterium isolated from Gruta de las Maravillas (Aracena, Spain).</title>
        <authorList>
            <person name="Jurado V."/>
            <person name="Gutierrez-Patricio S."/>
            <person name="Gonzalez-Pimentel J.L."/>
            <person name="Miller A.Z."/>
            <person name="Laiz L."/>
            <person name="Saiz-Jimenez C."/>
        </authorList>
    </citation>
    <scope>NUCLEOTIDE SEQUENCE [LARGE SCALE GENOMIC DNA]</scope>
    <source>
        <strain evidence="3">DSM 26381</strain>
    </source>
</reference>
<keyword evidence="3" id="KW-1185">Reference proteome</keyword>
<sequence>VSLADTRLETPCGQVLAHGKLGEADGCHAIRLQGPDAGSQPQDDPAPPEEGRPYRHHLPIEDLARPDPFRAPPDATGTPAPEPDLRSLPE</sequence>
<evidence type="ECO:0000313" key="2">
    <source>
        <dbReference type="EMBL" id="RJL00952.1"/>
    </source>
</evidence>
<organism evidence="2 3">
    <name type="scientific">Paracoccus siganidrum</name>
    <dbReference type="NCBI Taxonomy" id="1276757"/>
    <lineage>
        <taxon>Bacteria</taxon>
        <taxon>Pseudomonadati</taxon>
        <taxon>Pseudomonadota</taxon>
        <taxon>Alphaproteobacteria</taxon>
        <taxon>Rhodobacterales</taxon>
        <taxon>Paracoccaceae</taxon>
        <taxon>Paracoccus</taxon>
    </lineage>
</organism>
<feature type="compositionally biased region" description="Basic and acidic residues" evidence="1">
    <location>
        <begin position="49"/>
        <end position="68"/>
    </location>
</feature>
<evidence type="ECO:0000313" key="3">
    <source>
        <dbReference type="Proteomes" id="UP000283587"/>
    </source>
</evidence>
<gene>
    <name evidence="2" type="ORF">D3P05_22550</name>
</gene>
<dbReference type="AlphaFoldDB" id="A0A418ZTV6"/>
<dbReference type="EMBL" id="QZEW01000166">
    <property type="protein sequence ID" value="RJL00952.1"/>
    <property type="molecule type" value="Genomic_DNA"/>
</dbReference>
<feature type="non-terminal residue" evidence="2">
    <location>
        <position position="1"/>
    </location>
</feature>
<name>A0A418ZTV6_9RHOB</name>
<feature type="region of interest" description="Disordered" evidence="1">
    <location>
        <begin position="30"/>
        <end position="90"/>
    </location>
</feature>
<protein>
    <submittedName>
        <fullName evidence="2">Uncharacterized protein</fullName>
    </submittedName>
</protein>
<evidence type="ECO:0000256" key="1">
    <source>
        <dbReference type="SAM" id="MobiDB-lite"/>
    </source>
</evidence>